<dbReference type="Proteomes" id="UP000293912">
    <property type="component" value="Chromosome"/>
</dbReference>
<dbReference type="RefSeq" id="WP_133157120.1">
    <property type="nucleotide sequence ID" value="NZ_CP037867.1"/>
</dbReference>
<protein>
    <submittedName>
        <fullName evidence="3">Thioesterase superfamily protein</fullName>
    </submittedName>
</protein>
<dbReference type="Pfam" id="PF13622">
    <property type="entry name" value="4HBT_3"/>
    <property type="match status" value="1"/>
</dbReference>
<dbReference type="SUPFAM" id="SSF54637">
    <property type="entry name" value="Thioesterase/thiol ester dehydrase-isomerase"/>
    <property type="match status" value="1"/>
</dbReference>
<dbReference type="PANTHER" id="PTHR21660">
    <property type="entry name" value="THIOESTERASE SUPERFAMILY MEMBER-RELATED"/>
    <property type="match status" value="1"/>
</dbReference>
<gene>
    <name evidence="3" type="ORF">HPF_15675</name>
</gene>
<dbReference type="CDD" id="cd03443">
    <property type="entry name" value="PaaI_thioesterase"/>
    <property type="match status" value="1"/>
</dbReference>
<feature type="domain" description="Acyl-CoA thioesterase-like N-terminal HotDog" evidence="2">
    <location>
        <begin position="54"/>
        <end position="136"/>
    </location>
</feature>
<dbReference type="InterPro" id="IPR029069">
    <property type="entry name" value="HotDog_dom_sf"/>
</dbReference>
<keyword evidence="1" id="KW-0378">Hydrolase</keyword>
<dbReference type="GO" id="GO:0047617">
    <property type="term" value="F:fatty acyl-CoA hydrolase activity"/>
    <property type="evidence" value="ECO:0007669"/>
    <property type="project" value="InterPro"/>
</dbReference>
<dbReference type="PANTHER" id="PTHR21660:SF1">
    <property type="entry name" value="ACYL-COENZYME A THIOESTERASE 13"/>
    <property type="match status" value="1"/>
</dbReference>
<organism evidence="3 4">
    <name type="scientific">Hydrogenophaga pseudoflava</name>
    <name type="common">Pseudomonas carboxydoflava</name>
    <dbReference type="NCBI Taxonomy" id="47421"/>
    <lineage>
        <taxon>Bacteria</taxon>
        <taxon>Pseudomonadati</taxon>
        <taxon>Pseudomonadota</taxon>
        <taxon>Betaproteobacteria</taxon>
        <taxon>Burkholderiales</taxon>
        <taxon>Comamonadaceae</taxon>
        <taxon>Hydrogenophaga</taxon>
    </lineage>
</organism>
<accession>A0A4P6X5R4</accession>
<proteinExistence type="predicted"/>
<name>A0A4P6X5R4_HYDPS</name>
<keyword evidence="4" id="KW-1185">Reference proteome</keyword>
<evidence type="ECO:0000259" key="2">
    <source>
        <dbReference type="Pfam" id="PF13622"/>
    </source>
</evidence>
<dbReference type="NCBIfam" id="TIGR00369">
    <property type="entry name" value="unchar_dom_1"/>
    <property type="match status" value="1"/>
</dbReference>
<evidence type="ECO:0000313" key="4">
    <source>
        <dbReference type="Proteomes" id="UP000293912"/>
    </source>
</evidence>
<dbReference type="EMBL" id="CP037867">
    <property type="protein sequence ID" value="QBM29131.1"/>
    <property type="molecule type" value="Genomic_DNA"/>
</dbReference>
<dbReference type="Gene3D" id="3.10.129.10">
    <property type="entry name" value="Hotdog Thioesterase"/>
    <property type="match status" value="1"/>
</dbReference>
<evidence type="ECO:0000256" key="1">
    <source>
        <dbReference type="ARBA" id="ARBA00022801"/>
    </source>
</evidence>
<dbReference type="InterPro" id="IPR003736">
    <property type="entry name" value="PAAI_dom"/>
</dbReference>
<dbReference type="InterPro" id="IPR049449">
    <property type="entry name" value="TesB_ACOT8-like_N"/>
</dbReference>
<dbReference type="AlphaFoldDB" id="A0A4P6X5R4"/>
<dbReference type="InterPro" id="IPR039298">
    <property type="entry name" value="ACOT13"/>
</dbReference>
<sequence length="144" mass="15204">MHEFSGGWFWRMHRGELPPPPVSLLLKQRIVRIDLERGELDADFEADASFANPAGHVQGGMLAAMLDALTASVVDATLQAGERVASLSLNVSFLKAAQVGPIQGRAHLVRKGRTVAHAGAELVQGDIAVASATAVCMVVPQAGR</sequence>
<reference evidence="3 4" key="1">
    <citation type="submission" date="2019-03" db="EMBL/GenBank/DDBJ databases">
        <authorList>
            <person name="Sebastian G."/>
            <person name="Baumann P."/>
            <person name="Ruckert C."/>
            <person name="Kalinowski J."/>
            <person name="Nebel B."/>
            <person name="Takors R."/>
            <person name="Blombach B."/>
        </authorList>
    </citation>
    <scope>NUCLEOTIDE SEQUENCE [LARGE SCALE GENOMIC DNA]</scope>
    <source>
        <strain evidence="3 4">DSM 1084</strain>
    </source>
</reference>
<dbReference type="KEGG" id="hpse:HPF_15675"/>
<evidence type="ECO:0000313" key="3">
    <source>
        <dbReference type="EMBL" id="QBM29131.1"/>
    </source>
</evidence>